<dbReference type="GO" id="GO:0032259">
    <property type="term" value="P:methylation"/>
    <property type="evidence" value="ECO:0007669"/>
    <property type="project" value="UniProtKB-KW"/>
</dbReference>
<dbReference type="PANTHER" id="PTHR12315:SF0">
    <property type="entry name" value="7SK SNRNA METHYLPHOSPHATE CAPPING ENZYME"/>
    <property type="match status" value="1"/>
</dbReference>
<dbReference type="eggNOG" id="KOG2899">
    <property type="taxonomic scope" value="Eukaryota"/>
</dbReference>
<evidence type="ECO:0000256" key="2">
    <source>
        <dbReference type="ARBA" id="ARBA00022603"/>
    </source>
</evidence>
<evidence type="ECO:0000313" key="9">
    <source>
        <dbReference type="EMBL" id="EFC49482.1"/>
    </source>
</evidence>
<dbReference type="EC" id="2.1.1.-" evidence="6"/>
<dbReference type="OrthoDB" id="10017101at2759"/>
<accession>D2V086</accession>
<comment type="similarity">
    <text evidence="1 6">Belongs to the methyltransferase superfamily.</text>
</comment>
<dbReference type="PANTHER" id="PTHR12315">
    <property type="entry name" value="BICOID-INTERACTING PROTEIN RELATED"/>
    <property type="match status" value="1"/>
</dbReference>
<dbReference type="EMBL" id="GG738847">
    <property type="protein sequence ID" value="EFC49482.1"/>
    <property type="molecule type" value="Genomic_DNA"/>
</dbReference>
<feature type="region of interest" description="Disordered" evidence="7">
    <location>
        <begin position="52"/>
        <end position="71"/>
    </location>
</feature>
<dbReference type="GeneID" id="8856488"/>
<dbReference type="OMA" id="NSVNICH"/>
<organism evidence="10">
    <name type="scientific">Naegleria gruberi</name>
    <name type="common">Amoeba</name>
    <dbReference type="NCBI Taxonomy" id="5762"/>
    <lineage>
        <taxon>Eukaryota</taxon>
        <taxon>Discoba</taxon>
        <taxon>Heterolobosea</taxon>
        <taxon>Tetramitia</taxon>
        <taxon>Eutetramitia</taxon>
        <taxon>Vahlkampfiidae</taxon>
        <taxon>Naegleria</taxon>
    </lineage>
</organism>
<dbReference type="SUPFAM" id="SSF53335">
    <property type="entry name" value="S-adenosyl-L-methionine-dependent methyltransferases"/>
    <property type="match status" value="1"/>
</dbReference>
<keyword evidence="10" id="KW-1185">Reference proteome</keyword>
<keyword evidence="4 5" id="KW-0949">S-adenosyl-L-methionine</keyword>
<dbReference type="VEuPathDB" id="AmoebaDB:NAEGRDRAFT_45643"/>
<evidence type="ECO:0000256" key="3">
    <source>
        <dbReference type="ARBA" id="ARBA00022679"/>
    </source>
</evidence>
<dbReference type="Gene3D" id="3.40.50.150">
    <property type="entry name" value="Vaccinia Virus protein VP39"/>
    <property type="match status" value="1"/>
</dbReference>
<evidence type="ECO:0000256" key="7">
    <source>
        <dbReference type="SAM" id="MobiDB-lite"/>
    </source>
</evidence>
<dbReference type="GO" id="GO:0017069">
    <property type="term" value="F:snRNA binding"/>
    <property type="evidence" value="ECO:0007669"/>
    <property type="project" value="TreeGrafter"/>
</dbReference>
<dbReference type="PROSITE" id="PS51515">
    <property type="entry name" value="BIN3_SAM"/>
    <property type="match status" value="1"/>
</dbReference>
<evidence type="ECO:0000256" key="6">
    <source>
        <dbReference type="RuleBase" id="RU367087"/>
    </source>
</evidence>
<name>D2V086_NAEGR</name>
<protein>
    <recommendedName>
        <fullName evidence="6">RNA methyltransferase</fullName>
        <ecNumber evidence="6">2.1.1.-</ecNumber>
    </recommendedName>
</protein>
<dbReference type="GO" id="GO:0008173">
    <property type="term" value="F:RNA methyltransferase activity"/>
    <property type="evidence" value="ECO:0007669"/>
    <property type="project" value="UniProtKB-UniRule"/>
</dbReference>
<reference evidence="9 10" key="1">
    <citation type="journal article" date="2010" name="Cell">
        <title>The genome of Naegleria gruberi illuminates early eukaryotic versatility.</title>
        <authorList>
            <person name="Fritz-Laylin L.K."/>
            <person name="Prochnik S.E."/>
            <person name="Ginger M.L."/>
            <person name="Dacks J.B."/>
            <person name="Carpenter M.L."/>
            <person name="Field M.C."/>
            <person name="Kuo A."/>
            <person name="Paredez A."/>
            <person name="Chapman J."/>
            <person name="Pham J."/>
            <person name="Shu S."/>
            <person name="Neupane R."/>
            <person name="Cipriano M."/>
            <person name="Mancuso J."/>
            <person name="Tu H."/>
            <person name="Salamov A."/>
            <person name="Lindquist E."/>
            <person name="Shapiro H."/>
            <person name="Lucas S."/>
            <person name="Grigoriev I.V."/>
            <person name="Cande W.Z."/>
            <person name="Fulton C."/>
            <person name="Rokhsar D.S."/>
            <person name="Dawson S.C."/>
        </authorList>
    </citation>
    <scope>NUCLEOTIDE SEQUENCE [LARGE SCALE GENOMIC DNA]</scope>
    <source>
        <strain evidence="9 10">NEG-M</strain>
    </source>
</reference>
<keyword evidence="3 6" id="KW-0808">Transferase</keyword>
<evidence type="ECO:0000256" key="5">
    <source>
        <dbReference type="PROSITE-ProRule" id="PRU00848"/>
    </source>
</evidence>
<dbReference type="STRING" id="5762.D2V086"/>
<dbReference type="InterPro" id="IPR029063">
    <property type="entry name" value="SAM-dependent_MTases_sf"/>
</dbReference>
<evidence type="ECO:0000259" key="8">
    <source>
        <dbReference type="PROSITE" id="PS51515"/>
    </source>
</evidence>
<sequence length="445" mass="51841">MKRKYEEDLPQEQHDEEVSVLATQEEEGVISLQTQSLESTSEEFPIVATQEFEQSAQQQSLNTQDSSSQVGDVISGLQTQSEVVEKTSKKWKFENNSTSKDSSFGNYKNYYSYRYNDVNAAKPKEDRHLIDPRLEIISNCLTNYFKNSTESPINLNCLDIGCNQGLFSMQMADFYESQLGVKAEKEISLKNMNAIDIDSVLIRKAKDHLINLKRFNATEKDQDEDDKLGMSVHTYVALHRAETPEEKEEKIFIWRNNRKLLKEHLDNSVNICHKSYMNTLIDKVHFKVQNFVEEIVETKISDLTIEKMQEIISKSTNKTQATFNIISCLSVTKWVHLNYGDNSVKFLFHKIHKLLKPGGIFILEPQHWKSYTKKRELNSKIQENFKHIKFRPTSFHDYLLKEVGFTSSETFFIDENSTETPTGNKENEKKKKKGFKKRPIVFYYR</sequence>
<dbReference type="Pfam" id="PF06859">
    <property type="entry name" value="Bin3"/>
    <property type="match status" value="1"/>
</dbReference>
<dbReference type="InterPro" id="IPR024160">
    <property type="entry name" value="BIN3_SAM-bd_dom"/>
</dbReference>
<dbReference type="GO" id="GO:0040031">
    <property type="term" value="P:snRNA modification"/>
    <property type="evidence" value="ECO:0007669"/>
    <property type="project" value="TreeGrafter"/>
</dbReference>
<dbReference type="KEGG" id="ngr:NAEGRDRAFT_45643"/>
<dbReference type="AlphaFoldDB" id="D2V086"/>
<dbReference type="RefSeq" id="XP_002682226.1">
    <property type="nucleotide sequence ID" value="XM_002682180.1"/>
</dbReference>
<dbReference type="InterPro" id="IPR039772">
    <property type="entry name" value="Bin3-like"/>
</dbReference>
<dbReference type="InterPro" id="IPR010675">
    <property type="entry name" value="Bin3_C"/>
</dbReference>
<dbReference type="GO" id="GO:0008171">
    <property type="term" value="F:O-methyltransferase activity"/>
    <property type="evidence" value="ECO:0007669"/>
    <property type="project" value="UniProtKB-UniRule"/>
</dbReference>
<dbReference type="Proteomes" id="UP000006671">
    <property type="component" value="Unassembled WGS sequence"/>
</dbReference>
<evidence type="ECO:0000256" key="4">
    <source>
        <dbReference type="ARBA" id="ARBA00022691"/>
    </source>
</evidence>
<keyword evidence="2 6" id="KW-0489">Methyltransferase</keyword>
<gene>
    <name evidence="9" type="ORF">NAEGRDRAFT_45643</name>
</gene>
<evidence type="ECO:0000256" key="1">
    <source>
        <dbReference type="ARBA" id="ARBA00008361"/>
    </source>
</evidence>
<proteinExistence type="inferred from homology"/>
<dbReference type="InParanoid" id="D2V086"/>
<dbReference type="FunCoup" id="D2V086">
    <property type="interactions" value="19"/>
</dbReference>
<feature type="domain" description="Bin3-type SAM" evidence="8">
    <location>
        <begin position="131"/>
        <end position="433"/>
    </location>
</feature>
<evidence type="ECO:0000313" key="10">
    <source>
        <dbReference type="Proteomes" id="UP000006671"/>
    </source>
</evidence>